<protein>
    <submittedName>
        <fullName evidence="4">Beta-galactosidase</fullName>
    </submittedName>
</protein>
<gene>
    <name evidence="4" type="ORF">IPI13_16615</name>
</gene>
<dbReference type="InterPro" id="IPR001944">
    <property type="entry name" value="Glycoside_Hdrlase_35"/>
</dbReference>
<dbReference type="PRINTS" id="PR00742">
    <property type="entry name" value="GLHYDRLASE35"/>
</dbReference>
<reference evidence="4 5" key="1">
    <citation type="submission" date="2020-10" db="EMBL/GenBank/DDBJ databases">
        <title>Connecting structure to function with the recovery of over 1000 high-quality activated sludge metagenome-assembled genomes encoding full-length rRNA genes using long-read sequencing.</title>
        <authorList>
            <person name="Singleton C.M."/>
            <person name="Petriglieri F."/>
            <person name="Kristensen J.M."/>
            <person name="Kirkegaard R.H."/>
            <person name="Michaelsen T.Y."/>
            <person name="Andersen M.H."/>
            <person name="Karst S.M."/>
            <person name="Dueholm M.S."/>
            <person name="Nielsen P.H."/>
            <person name="Albertsen M."/>
        </authorList>
    </citation>
    <scope>NUCLEOTIDE SEQUENCE [LARGE SCALE GENOMIC DNA]</scope>
    <source>
        <strain evidence="4">Ega_18-Q3-R5-49_MAXAC.001</strain>
    </source>
</reference>
<name>A0A935IMN2_9MICO</name>
<dbReference type="GO" id="GO:0005975">
    <property type="term" value="P:carbohydrate metabolic process"/>
    <property type="evidence" value="ECO:0007669"/>
    <property type="project" value="InterPro"/>
</dbReference>
<dbReference type="InterPro" id="IPR017853">
    <property type="entry name" value="GH"/>
</dbReference>
<evidence type="ECO:0000313" key="5">
    <source>
        <dbReference type="Proteomes" id="UP000726105"/>
    </source>
</evidence>
<dbReference type="InterPro" id="IPR031330">
    <property type="entry name" value="Gly_Hdrlase_35_cat"/>
</dbReference>
<dbReference type="Pfam" id="PF01301">
    <property type="entry name" value="Glyco_hydro_35"/>
    <property type="match status" value="1"/>
</dbReference>
<evidence type="ECO:0000256" key="1">
    <source>
        <dbReference type="ARBA" id="ARBA00009809"/>
    </source>
</evidence>
<comment type="similarity">
    <text evidence="1 2">Belongs to the glycosyl hydrolase 35 family.</text>
</comment>
<comment type="caution">
    <text evidence="4">The sequence shown here is derived from an EMBL/GenBank/DDBJ whole genome shotgun (WGS) entry which is preliminary data.</text>
</comment>
<organism evidence="4 5">
    <name type="scientific">Candidatus Phosphoribacter hodrii</name>
    <dbReference type="NCBI Taxonomy" id="2953743"/>
    <lineage>
        <taxon>Bacteria</taxon>
        <taxon>Bacillati</taxon>
        <taxon>Actinomycetota</taxon>
        <taxon>Actinomycetes</taxon>
        <taxon>Micrococcales</taxon>
        <taxon>Dermatophilaceae</taxon>
        <taxon>Candidatus Phosphoribacter</taxon>
    </lineage>
</organism>
<dbReference type="SUPFAM" id="SSF51445">
    <property type="entry name" value="(Trans)glycosidases"/>
    <property type="match status" value="1"/>
</dbReference>
<proteinExistence type="inferred from homology"/>
<evidence type="ECO:0000256" key="2">
    <source>
        <dbReference type="RuleBase" id="RU003679"/>
    </source>
</evidence>
<evidence type="ECO:0000313" key="4">
    <source>
        <dbReference type="EMBL" id="MBK7274697.1"/>
    </source>
</evidence>
<feature type="domain" description="Glycoside hydrolase 35 catalytic" evidence="3">
    <location>
        <begin position="15"/>
        <end position="354"/>
    </location>
</feature>
<accession>A0A935IMN2</accession>
<dbReference type="GO" id="GO:0004553">
    <property type="term" value="F:hydrolase activity, hydrolyzing O-glycosyl compounds"/>
    <property type="evidence" value="ECO:0007669"/>
    <property type="project" value="InterPro"/>
</dbReference>
<dbReference type="EMBL" id="JADJIB010000011">
    <property type="protein sequence ID" value="MBK7274697.1"/>
    <property type="molecule type" value="Genomic_DNA"/>
</dbReference>
<dbReference type="Gene3D" id="3.20.20.80">
    <property type="entry name" value="Glycosidases"/>
    <property type="match status" value="1"/>
</dbReference>
<dbReference type="Proteomes" id="UP000726105">
    <property type="component" value="Unassembled WGS sequence"/>
</dbReference>
<dbReference type="AlphaFoldDB" id="A0A935IMN2"/>
<dbReference type="PANTHER" id="PTHR23421">
    <property type="entry name" value="BETA-GALACTOSIDASE RELATED"/>
    <property type="match status" value="1"/>
</dbReference>
<sequence length="743" mass="81683">MSGLVTIDSVSLRRGGAPWFPVSGEYHFSRGRPESWERELSRMKAGGLGLVASYLIWNIHEPVRGRRRWDGECDFRRFVQVAGDVGLDVVARIGPWAHAEARFGGFPDWLQELPVGLRTNDPAYLEIVDDWYADVARQLDGLVRDADHPDAPVVSFQVENELYDQPDHLATLRAMAEKHGLSSGVWTATGWGGAQLPLDVLVPVYAGYPEGFWEPAEVEWPEFGEMHFRFSEVRDDLSVGADLRAGEVLAPAVTEDRRHPFLTCELGAGMNVSYHRRPHVDPADVAAISVAKLGSGSVWQGWYIYCGGSQVLGLHESHESGYPNDMPLLDYDYFSPIGPAGTLRPHYHLLRRQHLLLARWGHELAPMPATIGPITTARSAVRSNGGRGYLFVNNHQPAVRALPAADGVQLDQDLDGHRVVVPSAPVRVGSGTYFIWPLRCAYGEVGALTGTIQPMTEIDTPDGPVAIFAETPGIDVELDLELADDQRVVGASAHETPAGTRWMPDLPPGPDCVVTVGSTRLVILDDACANRLWQVRVDGREHVLLWEGGLFVADDQVVLERWTDATEVLSLPALGGATPDAIGPFARQVFADHEPSRAVTVRTVAEATGAAPTRRGGSQQRLSAPIDDDFTMAAVIEIDVPIPDDEPNAVLQVQWDGDVARAYVGDRLVSDQFWAGRPWELDVDTWRHDLAEQPLRLEILPWNGVSDYFVDPRVRHRRVPGVAVVRSASLVLASPVRIDREPA</sequence>
<evidence type="ECO:0000259" key="3">
    <source>
        <dbReference type="Pfam" id="PF01301"/>
    </source>
</evidence>